<feature type="domain" description="Beta-retroviral matrix protein" evidence="1">
    <location>
        <begin position="9"/>
        <end position="82"/>
    </location>
</feature>
<dbReference type="InterPro" id="IPR043502">
    <property type="entry name" value="DNA/RNA_pol_sf"/>
</dbReference>
<dbReference type="RefSeq" id="XP_054941374.1">
    <property type="nucleotide sequence ID" value="XM_055085399.1"/>
</dbReference>
<dbReference type="AlphaFoldDB" id="A0A9W2WPX5"/>
<evidence type="ECO:0000313" key="3">
    <source>
        <dbReference type="RefSeq" id="XP_054941373.1"/>
    </source>
</evidence>
<dbReference type="OrthoDB" id="9809738at2759"/>
<reference evidence="3 4" key="1">
    <citation type="submission" date="2025-04" db="UniProtKB">
        <authorList>
            <consortium name="RefSeq"/>
        </authorList>
    </citation>
    <scope>IDENTIFICATION</scope>
    <source>
        <tissue evidence="3 4">Muscle</tissue>
    </source>
</reference>
<dbReference type="SUPFAM" id="SSF56672">
    <property type="entry name" value="DNA/RNA polymerases"/>
    <property type="match status" value="1"/>
</dbReference>
<dbReference type="PANTHER" id="PTHR40389:SF3">
    <property type="entry name" value="IGE-BINDING PROTEIN"/>
    <property type="match status" value="1"/>
</dbReference>
<evidence type="ECO:0000313" key="4">
    <source>
        <dbReference type="RefSeq" id="XP_054941374.1"/>
    </source>
</evidence>
<name>A0A9W2WPX5_PHYMC</name>
<dbReference type="InterPro" id="IPR003322">
    <property type="entry name" value="B_retro_matrix"/>
</dbReference>
<protein>
    <recommendedName>
        <fullName evidence="1">Beta-retroviral matrix protein domain-containing protein</fullName>
    </recommendedName>
</protein>
<dbReference type="InterPro" id="IPR050195">
    <property type="entry name" value="Primate_lentivir_Gag_pol-like"/>
</dbReference>
<dbReference type="SUPFAM" id="SSF47836">
    <property type="entry name" value="Retroviral matrix proteins"/>
    <property type="match status" value="1"/>
</dbReference>
<dbReference type="GeneID" id="114486455"/>
<evidence type="ECO:0000259" key="1">
    <source>
        <dbReference type="Pfam" id="PF02337"/>
    </source>
</evidence>
<keyword evidence="2" id="KW-1185">Reference proteome</keyword>
<organism evidence="2 4">
    <name type="scientific">Physeter macrocephalus</name>
    <name type="common">Sperm whale</name>
    <name type="synonym">Physeter catodon</name>
    <dbReference type="NCBI Taxonomy" id="9755"/>
    <lineage>
        <taxon>Eukaryota</taxon>
        <taxon>Metazoa</taxon>
        <taxon>Chordata</taxon>
        <taxon>Craniata</taxon>
        <taxon>Vertebrata</taxon>
        <taxon>Euteleostomi</taxon>
        <taxon>Mammalia</taxon>
        <taxon>Eutheria</taxon>
        <taxon>Laurasiatheria</taxon>
        <taxon>Artiodactyla</taxon>
        <taxon>Whippomorpha</taxon>
        <taxon>Cetacea</taxon>
        <taxon>Odontoceti</taxon>
        <taxon>Physeteridae</taxon>
        <taxon>Physeter</taxon>
    </lineage>
</organism>
<dbReference type="InterPro" id="IPR010999">
    <property type="entry name" value="Retrovr_matrix"/>
</dbReference>
<dbReference type="Gene3D" id="1.10.150.490">
    <property type="entry name" value="Retroviral GAG p10 protein"/>
    <property type="match status" value="1"/>
</dbReference>
<dbReference type="Pfam" id="PF02337">
    <property type="entry name" value="Gag_p10"/>
    <property type="match status" value="1"/>
</dbReference>
<dbReference type="PANTHER" id="PTHR40389">
    <property type="entry name" value="ENDOGENOUS RETROVIRUS GROUP K MEMBER 24 GAG POLYPROTEIN-RELATED"/>
    <property type="match status" value="1"/>
</dbReference>
<proteinExistence type="predicted"/>
<dbReference type="Proteomes" id="UP000248484">
    <property type="component" value="Chromosome 6"/>
</dbReference>
<gene>
    <name evidence="3 4" type="primary">LOC114486455</name>
</gene>
<dbReference type="InterPro" id="IPR038124">
    <property type="entry name" value="B_retro_matrix_sf"/>
</dbReference>
<sequence length="321" mass="36400">MGQKGSKERQLFAQVLLSMLKARGTTVTASQVSDFLQHVYEVSPWFPEGGSVDAAIWKRVGEDLKRHYDKNGPGGVPVITFSNLCDISPPVPSAPPLMAKMALETSSDEDVSFDLADAEAKYEAEKYPDEHILAQGIGQSHSPQQSAQLLHWQDSEDKERFAFSLPALNFREPMMRYQWKMLPQGMANLTRRMWRLRLSRPVSVPRAPRTPRRMRRNRRQRRCLIQEAGNEQIAWFHLQCLVFQARRLMEEGPTPRTPLTLFLAMIAVLGAPPVEGLSYWAYIPDPPLLQPVTWAEADFPVFYNDSTFGGVMGNLPILFVC</sequence>
<dbReference type="KEGG" id="pcad:114486455"/>
<evidence type="ECO:0000313" key="2">
    <source>
        <dbReference type="Proteomes" id="UP000248484"/>
    </source>
</evidence>
<accession>A0A9W2WPX5</accession>
<dbReference type="Gene3D" id="3.10.10.10">
    <property type="entry name" value="HIV Type 1 Reverse Transcriptase, subunit A, domain 1"/>
    <property type="match status" value="1"/>
</dbReference>
<dbReference type="RefSeq" id="XP_054941373.1">
    <property type="nucleotide sequence ID" value="XM_055085398.1"/>
</dbReference>
<dbReference type="GO" id="GO:0005198">
    <property type="term" value="F:structural molecule activity"/>
    <property type="evidence" value="ECO:0007669"/>
    <property type="project" value="InterPro"/>
</dbReference>